<dbReference type="Proteomes" id="UP001140091">
    <property type="component" value="Unassembled WGS sequence"/>
</dbReference>
<reference evidence="2" key="1">
    <citation type="submission" date="2022-06" db="EMBL/GenBank/DDBJ databases">
        <title>Genome Sequence of Candolleomyces eurysporus.</title>
        <authorList>
            <person name="Buettner E."/>
        </authorList>
    </citation>
    <scope>NUCLEOTIDE SEQUENCE</scope>
    <source>
        <strain evidence="2">VTCC 930004</strain>
    </source>
</reference>
<accession>A0A9W8JK74</accession>
<organism evidence="2 3">
    <name type="scientific">Candolleomyces eurysporus</name>
    <dbReference type="NCBI Taxonomy" id="2828524"/>
    <lineage>
        <taxon>Eukaryota</taxon>
        <taxon>Fungi</taxon>
        <taxon>Dikarya</taxon>
        <taxon>Basidiomycota</taxon>
        <taxon>Agaricomycotina</taxon>
        <taxon>Agaricomycetes</taxon>
        <taxon>Agaricomycetidae</taxon>
        <taxon>Agaricales</taxon>
        <taxon>Agaricineae</taxon>
        <taxon>Psathyrellaceae</taxon>
        <taxon>Candolleomyces</taxon>
    </lineage>
</organism>
<comment type="caution">
    <text evidence="2">The sequence shown here is derived from an EMBL/GenBank/DDBJ whole genome shotgun (WGS) entry which is preliminary data.</text>
</comment>
<keyword evidence="1" id="KW-0472">Membrane</keyword>
<proteinExistence type="predicted"/>
<evidence type="ECO:0000313" key="3">
    <source>
        <dbReference type="Proteomes" id="UP001140091"/>
    </source>
</evidence>
<sequence>MVPLVHAASDSAVAIVSSAFTAFASASSASAIAIVSSAFSASASASSAFAIAGAITGAITIVSSTFTASASSSIVADAVMVSASAVAASAVAASAVAATIFILILATLFTTFLATLHFFFTLLAAILFLTTFYFLVTILTAIILPPSISSSGCPPLSCLMCRHHLCQSLHHWQVSPAQHPIQHQVWLTEVPMIPYQRLDELGFGGLLYALLNFYWKRNTWLQSNQPTQRFHPKMLPDKSDN</sequence>
<dbReference type="EMBL" id="JANBPK010000719">
    <property type="protein sequence ID" value="KAJ2934379.1"/>
    <property type="molecule type" value="Genomic_DNA"/>
</dbReference>
<protein>
    <submittedName>
        <fullName evidence="2">Uncharacterized protein</fullName>
    </submittedName>
</protein>
<evidence type="ECO:0000313" key="2">
    <source>
        <dbReference type="EMBL" id="KAJ2934379.1"/>
    </source>
</evidence>
<feature type="non-terminal residue" evidence="2">
    <location>
        <position position="241"/>
    </location>
</feature>
<evidence type="ECO:0000256" key="1">
    <source>
        <dbReference type="SAM" id="Phobius"/>
    </source>
</evidence>
<name>A0A9W8JK74_9AGAR</name>
<gene>
    <name evidence="2" type="ORF">H1R20_g2720</name>
</gene>
<feature type="transmembrane region" description="Helical" evidence="1">
    <location>
        <begin position="12"/>
        <end position="35"/>
    </location>
</feature>
<keyword evidence="1" id="KW-1133">Transmembrane helix</keyword>
<dbReference type="AlphaFoldDB" id="A0A9W8JK74"/>
<keyword evidence="3" id="KW-1185">Reference proteome</keyword>
<keyword evidence="1" id="KW-0812">Transmembrane</keyword>
<feature type="transmembrane region" description="Helical" evidence="1">
    <location>
        <begin position="47"/>
        <end position="66"/>
    </location>
</feature>
<feature type="transmembrane region" description="Helical" evidence="1">
    <location>
        <begin position="78"/>
        <end position="106"/>
    </location>
</feature>
<feature type="transmembrane region" description="Helical" evidence="1">
    <location>
        <begin position="118"/>
        <end position="144"/>
    </location>
</feature>